<dbReference type="GO" id="GO:0016020">
    <property type="term" value="C:membrane"/>
    <property type="evidence" value="ECO:0007669"/>
    <property type="project" value="InterPro"/>
</dbReference>
<reference evidence="1 2" key="1">
    <citation type="journal article" date="2023" name="Arcadia Sci">
        <title>De novo assembly of a long-read Amblyomma americanum tick genome.</title>
        <authorList>
            <person name="Chou S."/>
            <person name="Poskanzer K.E."/>
            <person name="Rollins M."/>
            <person name="Thuy-Boun P.S."/>
        </authorList>
    </citation>
    <scope>NUCLEOTIDE SEQUENCE [LARGE SCALE GENOMIC DNA]</scope>
    <source>
        <strain evidence="1">F_SG_1</strain>
        <tissue evidence="1">Salivary glands</tissue>
    </source>
</reference>
<sequence length="449" mass="49952">MGDDGADCTLDNTQLLDRVDAPCVRDEETQRFLRTHGRLLLMVRGPPGSGKNIIAAELEELYPDSRAYWSDKLFSSPMAPERNSVTIRESHDLCLSKIEGFMKNDVPMIINKNTNVMVWEIGKFLVLASRYGYTVILVDMPHHFVLDPKVLTATNNKGLSEQYLSCRVKQWEEVHPFATGWSPRPKDAARLLQRFRQLRTALREEDSALDLKAVANTCVFPFCLARLCLFGRAKVDSDYCCSEKVRKAYGRSDTIRVFGYAITQGFVFAMVELSDDQASLTKGQDSGEGIGNAGGADDDMDAVTLRFSMSLSPSNWEEVACIVDLAKFATEDGGRGDGEDGLRSAGEGINLKVMGDSGSVRAVNNTELLHHVDAPCIKVEKTQHFLRTHGRLLFLVRGPPGMGKGIVVDELEQLYPNSRSYWSDKLFTSPMAPERNKETMHKSHVLCAS</sequence>
<dbReference type="Proteomes" id="UP001321473">
    <property type="component" value="Unassembled WGS sequence"/>
</dbReference>
<dbReference type="Gene3D" id="3.40.50.300">
    <property type="entry name" value="P-loop containing nucleotide triphosphate hydrolases"/>
    <property type="match status" value="1"/>
</dbReference>
<proteinExistence type="predicted"/>
<organism evidence="1 2">
    <name type="scientific">Amblyomma americanum</name>
    <name type="common">Lone star tick</name>
    <dbReference type="NCBI Taxonomy" id="6943"/>
    <lineage>
        <taxon>Eukaryota</taxon>
        <taxon>Metazoa</taxon>
        <taxon>Ecdysozoa</taxon>
        <taxon>Arthropoda</taxon>
        <taxon>Chelicerata</taxon>
        <taxon>Arachnida</taxon>
        <taxon>Acari</taxon>
        <taxon>Parasitiformes</taxon>
        <taxon>Ixodida</taxon>
        <taxon>Ixodoidea</taxon>
        <taxon>Ixodidae</taxon>
        <taxon>Amblyomminae</taxon>
        <taxon>Amblyomma</taxon>
    </lineage>
</organism>
<dbReference type="GO" id="GO:0005737">
    <property type="term" value="C:cytoplasm"/>
    <property type="evidence" value="ECO:0007669"/>
    <property type="project" value="TreeGrafter"/>
</dbReference>
<dbReference type="InterPro" id="IPR027417">
    <property type="entry name" value="P-loop_NTPase"/>
</dbReference>
<comment type="caution">
    <text evidence="1">The sequence shown here is derived from an EMBL/GenBank/DDBJ whole genome shotgun (WGS) entry which is preliminary data.</text>
</comment>
<name>A0AAQ4FC15_AMBAM</name>
<keyword evidence="2" id="KW-1185">Reference proteome</keyword>
<evidence type="ECO:0000313" key="2">
    <source>
        <dbReference type="Proteomes" id="UP001321473"/>
    </source>
</evidence>
<dbReference type="PANTHER" id="PTHR10156:SF0">
    <property type="entry name" value="2',3'-CYCLIC-NUCLEOTIDE 3'-PHOSPHODIESTERASE"/>
    <property type="match status" value="1"/>
</dbReference>
<dbReference type="GO" id="GO:0009214">
    <property type="term" value="P:cyclic nucleotide catabolic process"/>
    <property type="evidence" value="ECO:0007669"/>
    <property type="project" value="InterPro"/>
</dbReference>
<dbReference type="GO" id="GO:0004113">
    <property type="term" value="F:2',3'-cyclic-nucleotide 3'-phosphodiesterase activity"/>
    <property type="evidence" value="ECO:0007669"/>
    <property type="project" value="InterPro"/>
</dbReference>
<evidence type="ECO:0000313" key="1">
    <source>
        <dbReference type="EMBL" id="KAK8784526.1"/>
    </source>
</evidence>
<gene>
    <name evidence="1" type="ORF">V5799_009100</name>
</gene>
<dbReference type="EMBL" id="JARKHS020004492">
    <property type="protein sequence ID" value="KAK8784526.1"/>
    <property type="molecule type" value="Genomic_DNA"/>
</dbReference>
<dbReference type="Gene3D" id="3.90.1740.10">
    <property type="entry name" value="2',3'-cyclic nucleotide 3'-phosphodiesterase superfamily"/>
    <property type="match status" value="1"/>
</dbReference>
<dbReference type="PANTHER" id="PTHR10156">
    <property type="entry name" value="2',3'-CYCLIC-NUCLEOTIDE 3'-PHOSPHODIESTERASE"/>
    <property type="match status" value="1"/>
</dbReference>
<dbReference type="AlphaFoldDB" id="A0AAQ4FC15"/>
<feature type="non-terminal residue" evidence="1">
    <location>
        <position position="449"/>
    </location>
</feature>
<protein>
    <recommendedName>
        <fullName evidence="3">2',3'-cyclic-nucleotide 3'-phosphodiesterase</fullName>
    </recommendedName>
</protein>
<evidence type="ECO:0008006" key="3">
    <source>
        <dbReference type="Google" id="ProtNLM"/>
    </source>
</evidence>
<dbReference type="InterPro" id="IPR008431">
    <property type="entry name" value="CNPase"/>
</dbReference>
<accession>A0AAQ4FC15</accession>